<dbReference type="Gene3D" id="3.40.630.30">
    <property type="match status" value="1"/>
</dbReference>
<reference evidence="3" key="1">
    <citation type="submission" date="2017-05" db="EMBL/GenBank/DDBJ databases">
        <authorList>
            <person name="Sung H."/>
        </authorList>
    </citation>
    <scope>NUCLEOTIDE SEQUENCE [LARGE SCALE GENOMIC DNA]</scope>
    <source>
        <strain evidence="3">AR23208</strain>
    </source>
</reference>
<dbReference type="PANTHER" id="PTHR37817:SF1">
    <property type="entry name" value="N-ACETYLTRANSFERASE EIS"/>
    <property type="match status" value="1"/>
</dbReference>
<dbReference type="CDD" id="cd04301">
    <property type="entry name" value="NAT_SF"/>
    <property type="match status" value="1"/>
</dbReference>
<evidence type="ECO:0000259" key="1">
    <source>
        <dbReference type="PROSITE" id="PS51186"/>
    </source>
</evidence>
<protein>
    <recommendedName>
        <fullName evidence="1">N-acetyltransferase domain-containing protein</fullName>
    </recommendedName>
</protein>
<dbReference type="Proteomes" id="UP000195437">
    <property type="component" value="Chromosome"/>
</dbReference>
<dbReference type="InterPro" id="IPR000182">
    <property type="entry name" value="GNAT_dom"/>
</dbReference>
<dbReference type="KEGG" id="tum:CBW65_14980"/>
<name>A0A1Y0IPD5_9BACL</name>
<dbReference type="GO" id="GO:0030649">
    <property type="term" value="P:aminoglycoside antibiotic catabolic process"/>
    <property type="evidence" value="ECO:0007669"/>
    <property type="project" value="TreeGrafter"/>
</dbReference>
<evidence type="ECO:0000313" key="3">
    <source>
        <dbReference type="Proteomes" id="UP000195437"/>
    </source>
</evidence>
<dbReference type="SUPFAM" id="SSF55729">
    <property type="entry name" value="Acyl-CoA N-acyltransferases (Nat)"/>
    <property type="match status" value="1"/>
</dbReference>
<dbReference type="AlphaFoldDB" id="A0A1Y0IPD5"/>
<organism evidence="2 3">
    <name type="scientific">Tumebacillus avium</name>
    <dbReference type="NCBI Taxonomy" id="1903704"/>
    <lineage>
        <taxon>Bacteria</taxon>
        <taxon>Bacillati</taxon>
        <taxon>Bacillota</taxon>
        <taxon>Bacilli</taxon>
        <taxon>Bacillales</taxon>
        <taxon>Alicyclobacillaceae</taxon>
        <taxon>Tumebacillus</taxon>
    </lineage>
</organism>
<dbReference type="PROSITE" id="PS51186">
    <property type="entry name" value="GNAT"/>
    <property type="match status" value="1"/>
</dbReference>
<evidence type="ECO:0000313" key="2">
    <source>
        <dbReference type="EMBL" id="ARU62160.1"/>
    </source>
</evidence>
<feature type="domain" description="N-acetyltransferase" evidence="1">
    <location>
        <begin position="1"/>
        <end position="158"/>
    </location>
</feature>
<dbReference type="InterPro" id="IPR051554">
    <property type="entry name" value="Acetyltransferase_Eis"/>
</dbReference>
<dbReference type="EMBL" id="CP021434">
    <property type="protein sequence ID" value="ARU62160.1"/>
    <property type="molecule type" value="Genomic_DNA"/>
</dbReference>
<accession>A0A1Y0IPD5</accession>
<proteinExistence type="predicted"/>
<sequence length="390" mass="43632">MKIRSIEKHEIPRLLELIREAFTFYGKDPEPENGQVHVETFEEVYAREDLDPELIIVAEMEGQLVSMCSLLPKRLRFAGKELTTAVLSPVGTLPGYRGQGLAEQVILFALERAKAKGYALSHVLGHPTYYPRVGYVPVFPFHYVETNAVAADDSKAATSRPAAAGDLPQLMALYEGEHRHHLMNPVRTIEWWQRELSARAGTRHSFVVKELADLRVFTAGEAIIGYAILAEAQDALIIAECSLAASEHVESVWHALLQEAARRRKSKLKGPYKNLPRLAADLRKRGAEEISYAPSAWMMQVLDWDVVLSAYAGQANLAKVTGIPLRLAYRDGNLQVDWGERSTRTALSPAALTQLLMGTFAPEELTEFDDLLALIFKKDIPYFNHNETLQ</sequence>
<dbReference type="Pfam" id="PF13527">
    <property type="entry name" value="Acetyltransf_9"/>
    <property type="match status" value="1"/>
</dbReference>
<dbReference type="GO" id="GO:0034069">
    <property type="term" value="F:aminoglycoside N-acetyltransferase activity"/>
    <property type="evidence" value="ECO:0007669"/>
    <property type="project" value="TreeGrafter"/>
</dbReference>
<dbReference type="InterPro" id="IPR016181">
    <property type="entry name" value="Acyl_CoA_acyltransferase"/>
</dbReference>
<keyword evidence="3" id="KW-1185">Reference proteome</keyword>
<dbReference type="PANTHER" id="PTHR37817">
    <property type="entry name" value="N-ACETYLTRANSFERASE EIS"/>
    <property type="match status" value="1"/>
</dbReference>
<gene>
    <name evidence="2" type="ORF">CBW65_14980</name>
</gene>
<dbReference type="OrthoDB" id="9797178at2"/>
<dbReference type="RefSeq" id="WP_087457522.1">
    <property type="nucleotide sequence ID" value="NZ_CP021434.1"/>
</dbReference>